<dbReference type="Gene3D" id="3.60.15.10">
    <property type="entry name" value="Ribonuclease Z/Hydroxyacylglutathione hydrolase-like"/>
    <property type="match status" value="1"/>
</dbReference>
<dbReference type="SMART" id="SM00849">
    <property type="entry name" value="Lactamase_B"/>
    <property type="match status" value="1"/>
</dbReference>
<sequence length="329" mass="36477">MNAPPEPFVFFRRSFPSANTVLVRGDRPVLVDSGFGGDVAETERLLREARIAPESVTLIANSHYHCDHAGGNGAFQARYGTSVAAHRWEADLVNRRDPEACGARWLAQPIEPYRVVRRLSDGDLIDAGGVLLEVYETPGHTLGHLSFYEPERRVLLCGDALHADDVAWVSPFREGVGAIQRAMESVERLRELKVEWACSGHGPAIRDFRGAAEAALARYAVWLEDPRRPAWHACKRIFAYALMLEDGMDRERIRAYLSAAPWFADHARYVFGLEPEEFVEPLLAEMIRSGAAGWSGGTLRPSAPYSPPPPGWPEGPSKPSDWPTDQLAP</sequence>
<reference evidence="3" key="1">
    <citation type="submission" date="2023-11" db="EMBL/GenBank/DDBJ databases">
        <title>MicrobeMod: A computational toolkit for identifying prokaryotic methylation and restriction-modification with nanopore sequencing.</title>
        <authorList>
            <person name="Crits-Christoph A."/>
            <person name="Kang S.C."/>
            <person name="Lee H."/>
            <person name="Ostrov N."/>
        </authorList>
    </citation>
    <scope>NUCLEOTIDE SEQUENCE</scope>
    <source>
        <strain evidence="3">ATCC 51242</strain>
    </source>
</reference>
<dbReference type="InterPro" id="IPR001279">
    <property type="entry name" value="Metallo-B-lactamas"/>
</dbReference>
<dbReference type="Proteomes" id="UP001281130">
    <property type="component" value="Unassembled WGS sequence"/>
</dbReference>
<feature type="region of interest" description="Disordered" evidence="1">
    <location>
        <begin position="298"/>
        <end position="329"/>
    </location>
</feature>
<dbReference type="Pfam" id="PF00753">
    <property type="entry name" value="Lactamase_B"/>
    <property type="match status" value="1"/>
</dbReference>
<dbReference type="SUPFAM" id="SSF56281">
    <property type="entry name" value="Metallo-hydrolase/oxidoreductase"/>
    <property type="match status" value="1"/>
</dbReference>
<dbReference type="EMBL" id="JAWXXX010000001">
    <property type="protein sequence ID" value="MDX5893952.1"/>
    <property type="molecule type" value="Genomic_DNA"/>
</dbReference>
<proteinExistence type="predicted"/>
<dbReference type="InterPro" id="IPR036866">
    <property type="entry name" value="RibonucZ/Hydroxyglut_hydro"/>
</dbReference>
<evidence type="ECO:0000259" key="2">
    <source>
        <dbReference type="SMART" id="SM00849"/>
    </source>
</evidence>
<protein>
    <submittedName>
        <fullName evidence="3">MBL fold metallo-hydrolase</fullName>
    </submittedName>
</protein>
<dbReference type="RefSeq" id="WP_232226620.1">
    <property type="nucleotide sequence ID" value="NZ_CP007514.1"/>
</dbReference>
<gene>
    <name evidence="3" type="ORF">SIL72_07885</name>
</gene>
<feature type="domain" description="Metallo-beta-lactamase" evidence="2">
    <location>
        <begin position="17"/>
        <end position="201"/>
    </location>
</feature>
<dbReference type="AlphaFoldDB" id="A0AB35T4P3"/>
<evidence type="ECO:0000256" key="1">
    <source>
        <dbReference type="SAM" id="MobiDB-lite"/>
    </source>
</evidence>
<accession>A0AB35T4P3</accession>
<evidence type="ECO:0000313" key="3">
    <source>
        <dbReference type="EMBL" id="MDX5893952.1"/>
    </source>
</evidence>
<dbReference type="InterPro" id="IPR050855">
    <property type="entry name" value="NDM-1-like"/>
</dbReference>
<comment type="caution">
    <text evidence="3">The sequence shown here is derived from an EMBL/GenBank/DDBJ whole genome shotgun (WGS) entry which is preliminary data.</text>
</comment>
<name>A0AB35T4P3_RUBRA</name>
<evidence type="ECO:0000313" key="4">
    <source>
        <dbReference type="Proteomes" id="UP001281130"/>
    </source>
</evidence>
<dbReference type="PANTHER" id="PTHR42951">
    <property type="entry name" value="METALLO-BETA-LACTAMASE DOMAIN-CONTAINING"/>
    <property type="match status" value="1"/>
</dbReference>
<organism evidence="3 4">
    <name type="scientific">Rubrobacter radiotolerans</name>
    <name type="common">Arthrobacter radiotolerans</name>
    <dbReference type="NCBI Taxonomy" id="42256"/>
    <lineage>
        <taxon>Bacteria</taxon>
        <taxon>Bacillati</taxon>
        <taxon>Actinomycetota</taxon>
        <taxon>Rubrobacteria</taxon>
        <taxon>Rubrobacterales</taxon>
        <taxon>Rubrobacteraceae</taxon>
        <taxon>Rubrobacter</taxon>
    </lineage>
</organism>
<dbReference type="PANTHER" id="PTHR42951:SF4">
    <property type="entry name" value="ACYL-COENZYME A THIOESTERASE MBLAC2"/>
    <property type="match status" value="1"/>
</dbReference>
<feature type="compositionally biased region" description="Pro residues" evidence="1">
    <location>
        <begin position="304"/>
        <end position="313"/>
    </location>
</feature>